<protein>
    <recommendedName>
        <fullName evidence="2">DUF3644 domain-containing protein</fullName>
    </recommendedName>
</protein>
<feature type="domain" description="DUF3644" evidence="2">
    <location>
        <begin position="106"/>
        <end position="280"/>
    </location>
</feature>
<geneLocation type="plasmid" evidence="3 4">
    <name>pP36_f</name>
</geneLocation>
<feature type="region of interest" description="Disordered" evidence="1">
    <location>
        <begin position="1"/>
        <end position="24"/>
    </location>
</feature>
<keyword evidence="4" id="KW-1185">Reference proteome</keyword>
<dbReference type="Pfam" id="PF12358">
    <property type="entry name" value="DUF3644"/>
    <property type="match status" value="1"/>
</dbReference>
<dbReference type="RefSeq" id="WP_096870207.1">
    <property type="nucleotide sequence ID" value="NZ_CP010649.1"/>
</dbReference>
<dbReference type="EMBL" id="CP010649">
    <property type="protein sequence ID" value="ATG38117.1"/>
    <property type="molecule type" value="Genomic_DNA"/>
</dbReference>
<organism evidence="3 4">
    <name type="scientific">Phaeobacter piscinae</name>
    <dbReference type="NCBI Taxonomy" id="1580596"/>
    <lineage>
        <taxon>Bacteria</taxon>
        <taxon>Pseudomonadati</taxon>
        <taxon>Pseudomonadota</taxon>
        <taxon>Alphaproteobacteria</taxon>
        <taxon>Rhodobacterales</taxon>
        <taxon>Roseobacteraceae</taxon>
        <taxon>Phaeobacter</taxon>
    </lineage>
</organism>
<name>A0ABM6PJV7_9RHOB</name>
<evidence type="ECO:0000313" key="4">
    <source>
        <dbReference type="Proteomes" id="UP000218891"/>
    </source>
</evidence>
<proteinExistence type="predicted"/>
<evidence type="ECO:0000259" key="2">
    <source>
        <dbReference type="Pfam" id="PF12358"/>
    </source>
</evidence>
<reference evidence="3 4" key="1">
    <citation type="journal article" date="2017" name="Front. Microbiol.">
        <title>Phaeobacter piscinae sp. nov., a species of the Roseobacter group and potential aquaculture probiont.</title>
        <authorList>
            <person name="Sonnenschein E.C."/>
            <person name="Phippen C.B.W."/>
            <person name="Nielsen K.F."/>
            <person name="Mateiu R.V."/>
            <person name="Melchiorsen J."/>
            <person name="Gram L."/>
            <person name="Overmann J."/>
            <person name="Freese H.M."/>
        </authorList>
    </citation>
    <scope>NUCLEOTIDE SEQUENCE [LARGE SCALE GENOMIC DNA]</scope>
    <source>
        <strain evidence="3 4">P36</strain>
    </source>
</reference>
<accession>A0ABM6PJV7</accession>
<keyword evidence="3" id="KW-0614">Plasmid</keyword>
<evidence type="ECO:0000313" key="3">
    <source>
        <dbReference type="EMBL" id="ATG38117.1"/>
    </source>
</evidence>
<evidence type="ECO:0000256" key="1">
    <source>
        <dbReference type="SAM" id="MobiDB-lite"/>
    </source>
</evidence>
<gene>
    <name evidence="3" type="ORF">PhaeoP36_04042</name>
</gene>
<dbReference type="Proteomes" id="UP000218891">
    <property type="component" value="Plasmid pP36_f"/>
</dbReference>
<reference evidence="3 4" key="2">
    <citation type="journal article" date="2017" name="Genome Biol. Evol.">
        <title>Trajectories and Drivers of Genome Evolution in Surface-Associated Marine Phaeobacter.</title>
        <authorList>
            <person name="Freese H.M."/>
            <person name="Sikorski J."/>
            <person name="Bunk B."/>
            <person name="Scheuner C."/>
            <person name="Meier-Kolthoff J.P."/>
            <person name="Sproer C."/>
            <person name="Gram L."/>
            <person name="Overmann J."/>
        </authorList>
    </citation>
    <scope>NUCLEOTIDE SEQUENCE [LARGE SCALE GENOMIC DNA]</scope>
    <source>
        <strain evidence="3 4">P36</strain>
    </source>
</reference>
<sequence length="411" mass="46313">MTDSSEFPIEDSIPTPKPKRKRGNGLERWEIAIIKAMFARGGFNDQHVQAYFTRPTRTVNHRAFGEIRTGAKHKSAKAASEEVLDAFLAAWPDVDPDTGLSRSGDELLIKAREAMIAAVHTFNGAGLTFRAELFIVTCVIAWTYLLHAWFKREGIDYRYSDKTKQGADKYWELGKCLKHDKSPVSAGAKKNLEFLLEIRHEIEHRSTSRIDDAIGGELQASCINFNEALKSMFGPQYGLEKRLPIALQFVSFGDDQRTRLKQAADLPPHVATFINAFEHGLSDEELANPAFRYRVAFVPITSNRASGADRAIEFVKHGSADAEAVNQVLLKEVNKPRHTATEVAKRVQAKGYPHFKENPHHRNLVKQLGAKNPAKGYGCKGDYEGHWVWFDHWIDRVVEHCKENGEKYTSA</sequence>
<reference evidence="3 4" key="4">
    <citation type="journal article" date="2018" name="Environ. Microbiol. Rep.">
        <title>Phylogenetic distribution of roseobacticides in the Roseobacter group and their effect on microalgae.</title>
        <authorList>
            <person name="Sonnenschein E.C."/>
            <person name="Phippen C.B."/>
            <person name="Bentzon-Tilia M."/>
            <person name="Rasmussen S.A."/>
            <person name="Nielsen K.F."/>
            <person name="Gram L."/>
        </authorList>
    </citation>
    <scope>NUCLEOTIDE SEQUENCE [LARGE SCALE GENOMIC DNA]</scope>
    <source>
        <strain evidence="3 4">P36</strain>
    </source>
</reference>
<reference evidence="3 4" key="3">
    <citation type="journal article" date="2017" name="Int. J. Syst. Evol. Microbiol.">
        <title>Adaptation of Surface-Associated Bacteria to the Open Ocean: A Genomically Distinct Subpopulation of Phaeobacter gallaeciensis Colonizes Pacific Mesozooplankton.</title>
        <authorList>
            <person name="Freese H.M."/>
            <person name="Methner A."/>
            <person name="Overmann J."/>
        </authorList>
    </citation>
    <scope>NUCLEOTIDE SEQUENCE [LARGE SCALE GENOMIC DNA]</scope>
    <source>
        <strain evidence="3 4">P36</strain>
    </source>
</reference>
<dbReference type="InterPro" id="IPR022104">
    <property type="entry name" value="DUF3644"/>
</dbReference>